<gene>
    <name evidence="1" type="ORF">RhiirC2_746993</name>
</gene>
<protein>
    <submittedName>
        <fullName evidence="1">Uncharacterized protein</fullName>
    </submittedName>
</protein>
<accession>A0A2N1N8N3</accession>
<evidence type="ECO:0000313" key="1">
    <source>
        <dbReference type="EMBL" id="PKK70208.1"/>
    </source>
</evidence>
<dbReference type="EMBL" id="LLXL01000646">
    <property type="protein sequence ID" value="PKK70208.1"/>
    <property type="molecule type" value="Genomic_DNA"/>
</dbReference>
<reference evidence="1 2" key="1">
    <citation type="submission" date="2016-04" db="EMBL/GenBank/DDBJ databases">
        <title>Genome analyses suggest a sexual origin of heterokaryosis in a supposedly ancient asexual fungus.</title>
        <authorList>
            <person name="Ropars J."/>
            <person name="Sedzielewska K."/>
            <person name="Noel J."/>
            <person name="Charron P."/>
            <person name="Farinelli L."/>
            <person name="Marton T."/>
            <person name="Kruger M."/>
            <person name="Pelin A."/>
            <person name="Brachmann A."/>
            <person name="Corradi N."/>
        </authorList>
    </citation>
    <scope>NUCLEOTIDE SEQUENCE [LARGE SCALE GENOMIC DNA]</scope>
    <source>
        <strain evidence="1 2">C2</strain>
    </source>
</reference>
<feature type="non-terminal residue" evidence="1">
    <location>
        <position position="90"/>
    </location>
</feature>
<dbReference type="Proteomes" id="UP000233469">
    <property type="component" value="Unassembled WGS sequence"/>
</dbReference>
<organism evidence="1 2">
    <name type="scientific">Rhizophagus irregularis</name>
    <dbReference type="NCBI Taxonomy" id="588596"/>
    <lineage>
        <taxon>Eukaryota</taxon>
        <taxon>Fungi</taxon>
        <taxon>Fungi incertae sedis</taxon>
        <taxon>Mucoromycota</taxon>
        <taxon>Glomeromycotina</taxon>
        <taxon>Glomeromycetes</taxon>
        <taxon>Glomerales</taxon>
        <taxon>Glomeraceae</taxon>
        <taxon>Rhizophagus</taxon>
    </lineage>
</organism>
<proteinExistence type="predicted"/>
<name>A0A2N1N8N3_9GLOM</name>
<comment type="caution">
    <text evidence="1">The sequence shown here is derived from an EMBL/GenBank/DDBJ whole genome shotgun (WGS) entry which is preliminary data.</text>
</comment>
<evidence type="ECO:0000313" key="2">
    <source>
        <dbReference type="Proteomes" id="UP000233469"/>
    </source>
</evidence>
<dbReference type="AlphaFoldDB" id="A0A2N1N8N3"/>
<reference evidence="1 2" key="2">
    <citation type="submission" date="2017-10" db="EMBL/GenBank/DDBJ databases">
        <title>Extensive intraspecific genome diversity in a model arbuscular mycorrhizal fungus.</title>
        <authorList>
            <person name="Chen E.C.H."/>
            <person name="Morin E."/>
            <person name="Baudet D."/>
            <person name="Noel J."/>
            <person name="Ndikumana S."/>
            <person name="Charron P."/>
            <person name="St-Onge C."/>
            <person name="Giorgi J."/>
            <person name="Grigoriev I.V."/>
            <person name="Roux C."/>
            <person name="Martin F.M."/>
            <person name="Corradi N."/>
        </authorList>
    </citation>
    <scope>NUCLEOTIDE SEQUENCE [LARGE SCALE GENOMIC DNA]</scope>
    <source>
        <strain evidence="1 2">C2</strain>
    </source>
</reference>
<sequence length="90" mass="10424">MKDSLKNKSWILCENTFRSADNVVIDLPKKLTGNDSLVTKLPKEYKQFINLFKAMGVRDKIEAKDLILVIRNMVEKDENKNLSIEEIKNV</sequence>